<dbReference type="Proteomes" id="UP000231276">
    <property type="component" value="Unassembled WGS sequence"/>
</dbReference>
<organism evidence="1 2">
    <name type="scientific">Candidatus Campbellbacteria bacterium CG22_combo_CG10-13_8_21_14_all_43_18</name>
    <dbReference type="NCBI Taxonomy" id="1974530"/>
    <lineage>
        <taxon>Bacteria</taxon>
        <taxon>Candidatus Campbelliibacteriota</taxon>
    </lineage>
</organism>
<sequence length="72" mass="8202">MVAIFISGFKEVSSSFGGKENKPKLKILRFNLNTMKMLRLNLNTQYNVPENKPAPEASEIKKILESFVFQVP</sequence>
<evidence type="ECO:0000313" key="2">
    <source>
        <dbReference type="Proteomes" id="UP000231276"/>
    </source>
</evidence>
<gene>
    <name evidence="1" type="ORF">COW82_00470</name>
</gene>
<proteinExistence type="predicted"/>
<dbReference type="AlphaFoldDB" id="A0A2H0DX46"/>
<comment type="caution">
    <text evidence="1">The sequence shown here is derived from an EMBL/GenBank/DDBJ whole genome shotgun (WGS) entry which is preliminary data.</text>
</comment>
<accession>A0A2H0DX46</accession>
<evidence type="ECO:0000313" key="1">
    <source>
        <dbReference type="EMBL" id="PIP86755.1"/>
    </source>
</evidence>
<protein>
    <submittedName>
        <fullName evidence="1">Uncharacterized protein</fullName>
    </submittedName>
</protein>
<dbReference type="EMBL" id="PCTS01000006">
    <property type="protein sequence ID" value="PIP86755.1"/>
    <property type="molecule type" value="Genomic_DNA"/>
</dbReference>
<reference evidence="1 2" key="1">
    <citation type="submission" date="2017-09" db="EMBL/GenBank/DDBJ databases">
        <title>Depth-based differentiation of microbial function through sediment-hosted aquifers and enrichment of novel symbionts in the deep terrestrial subsurface.</title>
        <authorList>
            <person name="Probst A.J."/>
            <person name="Ladd B."/>
            <person name="Jarett J.K."/>
            <person name="Geller-Mcgrath D.E."/>
            <person name="Sieber C.M."/>
            <person name="Emerson J.B."/>
            <person name="Anantharaman K."/>
            <person name="Thomas B.C."/>
            <person name="Malmstrom R."/>
            <person name="Stieglmeier M."/>
            <person name="Klingl A."/>
            <person name="Woyke T."/>
            <person name="Ryan C.M."/>
            <person name="Banfield J.F."/>
        </authorList>
    </citation>
    <scope>NUCLEOTIDE SEQUENCE [LARGE SCALE GENOMIC DNA]</scope>
    <source>
        <strain evidence="1">CG22_combo_CG10-13_8_21_14_all_43_18</strain>
    </source>
</reference>
<name>A0A2H0DX46_9BACT</name>